<dbReference type="Proteomes" id="UP000250043">
    <property type="component" value="Unassembled WGS sequence"/>
</dbReference>
<dbReference type="AlphaFoldDB" id="A0A8E2AFV5"/>
<evidence type="ECO:0000313" key="1">
    <source>
        <dbReference type="EMBL" id="OCH83596.1"/>
    </source>
</evidence>
<reference evidence="1 2" key="1">
    <citation type="submission" date="2016-07" db="EMBL/GenBank/DDBJ databases">
        <title>Draft genome of the white-rot fungus Obba rivulosa 3A-2.</title>
        <authorList>
            <consortium name="DOE Joint Genome Institute"/>
            <person name="Miettinen O."/>
            <person name="Riley R."/>
            <person name="Acob R."/>
            <person name="Barry K."/>
            <person name="Cullen D."/>
            <person name="De Vries R."/>
            <person name="Hainaut M."/>
            <person name="Hatakka A."/>
            <person name="Henrissat B."/>
            <person name="Hilden K."/>
            <person name="Kuo R."/>
            <person name="Labutti K."/>
            <person name="Lipzen A."/>
            <person name="Makela M.R."/>
            <person name="Sandor L."/>
            <person name="Spatafora J.W."/>
            <person name="Grigoriev I.V."/>
            <person name="Hibbett D.S."/>
        </authorList>
    </citation>
    <scope>NUCLEOTIDE SEQUENCE [LARGE SCALE GENOMIC DNA]</scope>
    <source>
        <strain evidence="1 2">3A-2</strain>
    </source>
</reference>
<sequence>MSSYGSAPVFALKRQFIGNDGEKDQIFSSAHPECKHLASKWVEKLQVLFADLFGITDKIHNLQRKVGAAKDDNHPRKVEKYRKNIRKEVDKMRKLITFKAFMRCLRTT</sequence>
<evidence type="ECO:0000313" key="2">
    <source>
        <dbReference type="Proteomes" id="UP000250043"/>
    </source>
</evidence>
<keyword evidence="2" id="KW-1185">Reference proteome</keyword>
<gene>
    <name evidence="1" type="ORF">OBBRIDRAFT_892181</name>
</gene>
<proteinExistence type="predicted"/>
<accession>A0A8E2AFV5</accession>
<protein>
    <submittedName>
        <fullName evidence="1">Uncharacterized protein</fullName>
    </submittedName>
</protein>
<organism evidence="1 2">
    <name type="scientific">Obba rivulosa</name>
    <dbReference type="NCBI Taxonomy" id="1052685"/>
    <lineage>
        <taxon>Eukaryota</taxon>
        <taxon>Fungi</taxon>
        <taxon>Dikarya</taxon>
        <taxon>Basidiomycota</taxon>
        <taxon>Agaricomycotina</taxon>
        <taxon>Agaricomycetes</taxon>
        <taxon>Polyporales</taxon>
        <taxon>Gelatoporiaceae</taxon>
        <taxon>Obba</taxon>
    </lineage>
</organism>
<name>A0A8E2AFV5_9APHY</name>
<dbReference type="EMBL" id="KV722952">
    <property type="protein sequence ID" value="OCH83596.1"/>
    <property type="molecule type" value="Genomic_DNA"/>
</dbReference>